<dbReference type="AlphaFoldDB" id="A0A2J7ZY06"/>
<dbReference type="EMBL" id="PGGS01000329">
    <property type="protein sequence ID" value="PNH05150.1"/>
    <property type="molecule type" value="Genomic_DNA"/>
</dbReference>
<sequence length="111" mass="11489">MGPILADEHQHQRLRDEFGTLVNGCGYKPTVEAAAGSLAHMTSWRGLRRSYTGHGNVLSVVVSHRRTLGVSRSGGSRGGGGDVGSISGVGGGLRSIGVRHFNPQAAEGVVV</sequence>
<gene>
    <name evidence="1" type="ORF">TSOC_008608</name>
</gene>
<evidence type="ECO:0000313" key="1">
    <source>
        <dbReference type="EMBL" id="PNH05150.1"/>
    </source>
</evidence>
<dbReference type="OrthoDB" id="562792at2759"/>
<protein>
    <submittedName>
        <fullName evidence="1">Uncharacterized protein</fullName>
    </submittedName>
</protein>
<organism evidence="1 2">
    <name type="scientific">Tetrabaena socialis</name>
    <dbReference type="NCBI Taxonomy" id="47790"/>
    <lineage>
        <taxon>Eukaryota</taxon>
        <taxon>Viridiplantae</taxon>
        <taxon>Chlorophyta</taxon>
        <taxon>core chlorophytes</taxon>
        <taxon>Chlorophyceae</taxon>
        <taxon>CS clade</taxon>
        <taxon>Chlamydomonadales</taxon>
        <taxon>Tetrabaenaceae</taxon>
        <taxon>Tetrabaena</taxon>
    </lineage>
</organism>
<accession>A0A2J7ZY06</accession>
<dbReference type="Proteomes" id="UP000236333">
    <property type="component" value="Unassembled WGS sequence"/>
</dbReference>
<proteinExistence type="predicted"/>
<comment type="caution">
    <text evidence="1">The sequence shown here is derived from an EMBL/GenBank/DDBJ whole genome shotgun (WGS) entry which is preliminary data.</text>
</comment>
<keyword evidence="2" id="KW-1185">Reference proteome</keyword>
<reference evidence="1 2" key="1">
    <citation type="journal article" date="2017" name="Mol. Biol. Evol.">
        <title>The 4-celled Tetrabaena socialis nuclear genome reveals the essential components for genetic control of cell number at the origin of multicellularity in the volvocine lineage.</title>
        <authorList>
            <person name="Featherston J."/>
            <person name="Arakaki Y."/>
            <person name="Hanschen E.R."/>
            <person name="Ferris P.J."/>
            <person name="Michod R.E."/>
            <person name="Olson B.J.S.C."/>
            <person name="Nozaki H."/>
            <person name="Durand P.M."/>
        </authorList>
    </citation>
    <scope>NUCLEOTIDE SEQUENCE [LARGE SCALE GENOMIC DNA]</scope>
    <source>
        <strain evidence="1 2">NIES-571</strain>
    </source>
</reference>
<name>A0A2J7ZY06_9CHLO</name>
<evidence type="ECO:0000313" key="2">
    <source>
        <dbReference type="Proteomes" id="UP000236333"/>
    </source>
</evidence>